<feature type="region of interest" description="Disordered" evidence="1">
    <location>
        <begin position="608"/>
        <end position="672"/>
    </location>
</feature>
<feature type="compositionally biased region" description="Low complexity" evidence="1">
    <location>
        <begin position="662"/>
        <end position="672"/>
    </location>
</feature>
<keyword evidence="3" id="KW-1185">Reference proteome</keyword>
<dbReference type="RefSeq" id="WP_224125369.1">
    <property type="nucleotide sequence ID" value="NZ_JAIQZJ010000023.1"/>
</dbReference>
<feature type="region of interest" description="Disordered" evidence="1">
    <location>
        <begin position="533"/>
        <end position="592"/>
    </location>
</feature>
<reference evidence="2 3" key="1">
    <citation type="submission" date="2021-09" db="EMBL/GenBank/DDBJ databases">
        <title>Whole genome sequence of Nocardioides sp. GBK3QG-3.</title>
        <authorList>
            <person name="Tuo L."/>
        </authorList>
    </citation>
    <scope>NUCLEOTIDE SEQUENCE [LARGE SCALE GENOMIC DNA]</scope>
    <source>
        <strain evidence="2 3">GBK3QG-3</strain>
    </source>
</reference>
<dbReference type="Proteomes" id="UP000780875">
    <property type="component" value="Unassembled WGS sequence"/>
</dbReference>
<gene>
    <name evidence="2" type="ORF">K8U61_23100</name>
</gene>
<feature type="compositionally biased region" description="Basic and acidic residues" evidence="1">
    <location>
        <begin position="549"/>
        <end position="566"/>
    </location>
</feature>
<evidence type="ECO:0000313" key="2">
    <source>
        <dbReference type="EMBL" id="MBZ5741069.1"/>
    </source>
</evidence>
<organism evidence="2 3">
    <name type="scientific">Nocardioides mangrovi</name>
    <dbReference type="NCBI Taxonomy" id="2874580"/>
    <lineage>
        <taxon>Bacteria</taxon>
        <taxon>Bacillati</taxon>
        <taxon>Actinomycetota</taxon>
        <taxon>Actinomycetes</taxon>
        <taxon>Propionibacteriales</taxon>
        <taxon>Nocardioidaceae</taxon>
        <taxon>Nocardioides</taxon>
    </lineage>
</organism>
<comment type="caution">
    <text evidence="2">The sequence shown here is derived from an EMBL/GenBank/DDBJ whole genome shotgun (WGS) entry which is preliminary data.</text>
</comment>
<dbReference type="EMBL" id="JAIQZJ010000023">
    <property type="protein sequence ID" value="MBZ5741069.1"/>
    <property type="molecule type" value="Genomic_DNA"/>
</dbReference>
<accession>A0ABS7UJ73</accession>
<feature type="compositionally biased region" description="Pro residues" evidence="1">
    <location>
        <begin position="615"/>
        <end position="637"/>
    </location>
</feature>
<proteinExistence type="predicted"/>
<sequence>MSSKSSGQIPVVDVDQAFPTLVGTTTGSTAVAPFDQGPQVRAAIRDVLGVRSRVQDPKAFTDALTAAFRLVRFEGHVESEFVPRGYAVQADLGAVTGGQASLYRRASLSRTEILRILDGLTPLRVDGDPQDMDAYRTIVRNAVQNLVDELGAPGGPRVAMVDSYLTGLLGTSPNRDPDRIGGQLGALRDRFGLVDDNVNSIEEEGLRTAYWTLVDMVRDLHRSWGAQREHFTGGAGAGFLGTELIVISRLMEAASDQVDELESVLDSVLIPQSERQTIMLHDESNLSLDGLITWLHTFLAEEGRHLAQDAGRDGIVAALAPTAVALAETFKHALADPIVPGNAVEGLVPVRYLRAGCCRSWPPGMRSARVAIAVSSLCRLLMELARRTQRIGRWAGVVVIDVAVTRLTHLIDAATLVEGVNVEFRGLNMRRNFIPAFVTRKARNRGEDGCRAEELGLKDMVRPLEYSASADGESVSAIFDLAKVRKIFAEADIAQIPDTGFVLPATDVPIALIDSETGRVVHAPWPRSWPRLVRADHPIPPSSKGLRSKVIDGRGRPDVHDYRFRDPALGILDSLDDPDGPDGAGGPLDTVSDAVDDLLDRLDDQRQRRAAAPFAAPPPPPPPPPVAKAAAPAPPATRAPARKAPAKKAVAKKAPVKKAPAKKAPVTKQGGQ</sequence>
<name>A0ABS7UJ73_9ACTN</name>
<feature type="compositionally biased region" description="Basic residues" evidence="1">
    <location>
        <begin position="640"/>
        <end position="661"/>
    </location>
</feature>
<evidence type="ECO:0000256" key="1">
    <source>
        <dbReference type="SAM" id="MobiDB-lite"/>
    </source>
</evidence>
<protein>
    <submittedName>
        <fullName evidence="2">Uncharacterized protein</fullName>
    </submittedName>
</protein>
<evidence type="ECO:0000313" key="3">
    <source>
        <dbReference type="Proteomes" id="UP000780875"/>
    </source>
</evidence>